<dbReference type="Proteomes" id="UP000297245">
    <property type="component" value="Unassembled WGS sequence"/>
</dbReference>
<dbReference type="AlphaFoldDB" id="A0A4S8MNP3"/>
<dbReference type="EMBL" id="ML179054">
    <property type="protein sequence ID" value="THV04600.1"/>
    <property type="molecule type" value="Genomic_DNA"/>
</dbReference>
<feature type="compositionally biased region" description="Low complexity" evidence="1">
    <location>
        <begin position="218"/>
        <end position="231"/>
    </location>
</feature>
<name>A0A4S8MNP3_DENBC</name>
<accession>A0A4S8MNP3</accession>
<gene>
    <name evidence="2" type="ORF">K435DRAFT_790818</name>
</gene>
<protein>
    <submittedName>
        <fullName evidence="2">Uncharacterized protein</fullName>
    </submittedName>
</protein>
<proteinExistence type="predicted"/>
<keyword evidence="3" id="KW-1185">Reference proteome</keyword>
<feature type="compositionally biased region" description="Low complexity" evidence="1">
    <location>
        <begin position="287"/>
        <end position="306"/>
    </location>
</feature>
<feature type="region of interest" description="Disordered" evidence="1">
    <location>
        <begin position="215"/>
        <end position="259"/>
    </location>
</feature>
<reference evidence="2 3" key="1">
    <citation type="journal article" date="2019" name="Nat. Ecol. Evol.">
        <title>Megaphylogeny resolves global patterns of mushroom evolution.</title>
        <authorList>
            <person name="Varga T."/>
            <person name="Krizsan K."/>
            <person name="Foldi C."/>
            <person name="Dima B."/>
            <person name="Sanchez-Garcia M."/>
            <person name="Sanchez-Ramirez S."/>
            <person name="Szollosi G.J."/>
            <person name="Szarkandi J.G."/>
            <person name="Papp V."/>
            <person name="Albert L."/>
            <person name="Andreopoulos W."/>
            <person name="Angelini C."/>
            <person name="Antonin V."/>
            <person name="Barry K.W."/>
            <person name="Bougher N.L."/>
            <person name="Buchanan P."/>
            <person name="Buyck B."/>
            <person name="Bense V."/>
            <person name="Catcheside P."/>
            <person name="Chovatia M."/>
            <person name="Cooper J."/>
            <person name="Damon W."/>
            <person name="Desjardin D."/>
            <person name="Finy P."/>
            <person name="Geml J."/>
            <person name="Haridas S."/>
            <person name="Hughes K."/>
            <person name="Justo A."/>
            <person name="Karasinski D."/>
            <person name="Kautmanova I."/>
            <person name="Kiss B."/>
            <person name="Kocsube S."/>
            <person name="Kotiranta H."/>
            <person name="LaButti K.M."/>
            <person name="Lechner B.E."/>
            <person name="Liimatainen K."/>
            <person name="Lipzen A."/>
            <person name="Lukacs Z."/>
            <person name="Mihaltcheva S."/>
            <person name="Morgado L.N."/>
            <person name="Niskanen T."/>
            <person name="Noordeloos M.E."/>
            <person name="Ohm R.A."/>
            <person name="Ortiz-Santana B."/>
            <person name="Ovrebo C."/>
            <person name="Racz N."/>
            <person name="Riley R."/>
            <person name="Savchenko A."/>
            <person name="Shiryaev A."/>
            <person name="Soop K."/>
            <person name="Spirin V."/>
            <person name="Szebenyi C."/>
            <person name="Tomsovsky M."/>
            <person name="Tulloss R.E."/>
            <person name="Uehling J."/>
            <person name="Grigoriev I.V."/>
            <person name="Vagvolgyi C."/>
            <person name="Papp T."/>
            <person name="Martin F.M."/>
            <person name="Miettinen O."/>
            <person name="Hibbett D.S."/>
            <person name="Nagy L.G."/>
        </authorList>
    </citation>
    <scope>NUCLEOTIDE SEQUENCE [LARGE SCALE GENOMIC DNA]</scope>
    <source>
        <strain evidence="2 3">CBS 962.96</strain>
    </source>
</reference>
<organism evidence="2 3">
    <name type="scientific">Dendrothele bispora (strain CBS 962.96)</name>
    <dbReference type="NCBI Taxonomy" id="1314807"/>
    <lineage>
        <taxon>Eukaryota</taxon>
        <taxon>Fungi</taxon>
        <taxon>Dikarya</taxon>
        <taxon>Basidiomycota</taxon>
        <taxon>Agaricomycotina</taxon>
        <taxon>Agaricomycetes</taxon>
        <taxon>Agaricomycetidae</taxon>
        <taxon>Agaricales</taxon>
        <taxon>Agaricales incertae sedis</taxon>
        <taxon>Dendrothele</taxon>
    </lineage>
</organism>
<sequence>MKFSVTPTTLSTAPDLESILRSHIAKKIKKSSYARDTPFSTYHEIVDAIVEQTDKDVEEKGRRNILNFALSDIDSRKFIPAEADVFREALGRVLFRADILYEIAEQLIQTGLPDGKIFLAWAWWVGVKCEPPFYEWAKKVVSPLVRAAETGMKEYLRVLRKAAKTTHELDALQLHQKVSEEQNADETLAAFEHAGAAHGLDMLQTNSFDAQIEAPNVSASSSEQAAAQSSQILPQASSPPHRYHLRPRPTLPRRDPSYRYARVFGSPRSTISRKTSSFSLSHCNVASSSSPVSTTSTRRMTRSQLRLTGSTSVSPPKATVTKRLKISHHTTVGMASISSGSGAAAPSSSSSRDTIVAARPHARSSRMPTLLG</sequence>
<feature type="region of interest" description="Disordered" evidence="1">
    <location>
        <begin position="333"/>
        <end position="372"/>
    </location>
</feature>
<evidence type="ECO:0000313" key="3">
    <source>
        <dbReference type="Proteomes" id="UP000297245"/>
    </source>
</evidence>
<evidence type="ECO:0000313" key="2">
    <source>
        <dbReference type="EMBL" id="THV04600.1"/>
    </source>
</evidence>
<evidence type="ECO:0000256" key="1">
    <source>
        <dbReference type="SAM" id="MobiDB-lite"/>
    </source>
</evidence>
<feature type="region of interest" description="Disordered" evidence="1">
    <location>
        <begin position="284"/>
        <end position="318"/>
    </location>
</feature>
<feature type="compositionally biased region" description="Low complexity" evidence="1">
    <location>
        <begin position="335"/>
        <end position="351"/>
    </location>
</feature>